<dbReference type="EC" id="4.2.1.1" evidence="2"/>
<evidence type="ECO:0000256" key="6">
    <source>
        <dbReference type="SAM" id="SignalP"/>
    </source>
</evidence>
<dbReference type="PANTHER" id="PTHR18952:SF124">
    <property type="entry name" value="CARBONIC ANHYDRASE 7"/>
    <property type="match status" value="1"/>
</dbReference>
<keyword evidence="8" id="KW-1185">Reference proteome</keyword>
<keyword evidence="4" id="KW-0862">Zinc</keyword>
<dbReference type="GO" id="GO:0005737">
    <property type="term" value="C:cytoplasm"/>
    <property type="evidence" value="ECO:0007669"/>
    <property type="project" value="TreeGrafter"/>
</dbReference>
<dbReference type="OrthoDB" id="429145at2759"/>
<dbReference type="SMART" id="SM01057">
    <property type="entry name" value="Carb_anhydrase"/>
    <property type="match status" value="1"/>
</dbReference>
<sequence>MWSQQSVWWPLILTFAAAAWSQDFGYRGQHGPEHWGDDYQKCSGKFQSPININVLNVKYKTYEEFTFENLDVTPKRVNLTNNGHTVLVTMDFDKGKVPRMKGGPLERMSFYQFEQFHFHWGENDTVGSEDLIDNHAYPAELHVVMRSLEFPDFQSALDQDHGIAVLAFFFKITDSNNPNYDEFAELLRSIDRKGQSANLKNPLPLLKFIGTDLYNYYSYIGSLTTPPCAEKVVWIDFTQPIDISEYQLSHFRLLTANDDHLKNNFRPTQPLNDRIVYRNEPSINSLTMPFSSIPFVDADNAADGLACSAFSALFAGIGCLLLSLSRTAF</sequence>
<dbReference type="InterPro" id="IPR023561">
    <property type="entry name" value="Carbonic_anhydrase_a-class"/>
</dbReference>
<dbReference type="RefSeq" id="XP_023179350.2">
    <property type="nucleotide sequence ID" value="XM_023323582.2"/>
</dbReference>
<dbReference type="SUPFAM" id="SSF51069">
    <property type="entry name" value="Carbonic anhydrase"/>
    <property type="match status" value="1"/>
</dbReference>
<dbReference type="KEGG" id="dhe:111605185"/>
<evidence type="ECO:0000313" key="8">
    <source>
        <dbReference type="Proteomes" id="UP000504633"/>
    </source>
</evidence>
<gene>
    <name evidence="9" type="primary">LOC111605185</name>
</gene>
<dbReference type="Pfam" id="PF00194">
    <property type="entry name" value="Carb_anhydrase"/>
    <property type="match status" value="1"/>
</dbReference>
<keyword evidence="3" id="KW-0479">Metal-binding</keyword>
<evidence type="ECO:0000256" key="5">
    <source>
        <dbReference type="ARBA" id="ARBA00023180"/>
    </source>
</evidence>
<evidence type="ECO:0000313" key="9">
    <source>
        <dbReference type="RefSeq" id="XP_023179350.2"/>
    </source>
</evidence>
<dbReference type="OMA" id="EHWSEDY"/>
<name>A0A6J1MIT0_DROHY</name>
<organism evidence="8 9">
    <name type="scientific">Drosophila hydei</name>
    <name type="common">Fruit fly</name>
    <dbReference type="NCBI Taxonomy" id="7224"/>
    <lineage>
        <taxon>Eukaryota</taxon>
        <taxon>Metazoa</taxon>
        <taxon>Ecdysozoa</taxon>
        <taxon>Arthropoda</taxon>
        <taxon>Hexapoda</taxon>
        <taxon>Insecta</taxon>
        <taxon>Pterygota</taxon>
        <taxon>Neoptera</taxon>
        <taxon>Endopterygota</taxon>
        <taxon>Diptera</taxon>
        <taxon>Brachycera</taxon>
        <taxon>Muscomorpha</taxon>
        <taxon>Ephydroidea</taxon>
        <taxon>Drosophilidae</taxon>
        <taxon>Drosophila</taxon>
    </lineage>
</organism>
<evidence type="ECO:0000259" key="7">
    <source>
        <dbReference type="PROSITE" id="PS51144"/>
    </source>
</evidence>
<evidence type="ECO:0000256" key="4">
    <source>
        <dbReference type="ARBA" id="ARBA00022833"/>
    </source>
</evidence>
<dbReference type="CDD" id="cd00326">
    <property type="entry name" value="alpha_CA"/>
    <property type="match status" value="1"/>
</dbReference>
<dbReference type="InterPro" id="IPR001148">
    <property type="entry name" value="CA_dom"/>
</dbReference>
<dbReference type="GO" id="GO:0004089">
    <property type="term" value="F:carbonate dehydratase activity"/>
    <property type="evidence" value="ECO:0007669"/>
    <property type="project" value="UniProtKB-EC"/>
</dbReference>
<dbReference type="GeneID" id="111605185"/>
<reference evidence="9" key="1">
    <citation type="submission" date="2025-08" db="UniProtKB">
        <authorList>
            <consortium name="RefSeq"/>
        </authorList>
    </citation>
    <scope>IDENTIFICATION</scope>
    <source>
        <strain evidence="9">15085-1641.00</strain>
        <tissue evidence="9">Whole body</tissue>
    </source>
</reference>
<dbReference type="FunFam" id="3.10.200.10:FF:000003">
    <property type="entry name" value="Carbonic anhydrase 12"/>
    <property type="match status" value="1"/>
</dbReference>
<feature type="chain" id="PRO_5026898360" description="carbonic anhydrase" evidence="6">
    <location>
        <begin position="22"/>
        <end position="329"/>
    </location>
</feature>
<dbReference type="PROSITE" id="PS51144">
    <property type="entry name" value="ALPHA_CA_2"/>
    <property type="match status" value="1"/>
</dbReference>
<protein>
    <recommendedName>
        <fullName evidence="2">carbonic anhydrase</fullName>
        <ecNumber evidence="2">4.2.1.1</ecNumber>
    </recommendedName>
</protein>
<comment type="similarity">
    <text evidence="1">Belongs to the alpha-carbonic anhydrase family.</text>
</comment>
<dbReference type="AlphaFoldDB" id="A0A6J1MIT0"/>
<accession>A0A6J1MIT0</accession>
<keyword evidence="5" id="KW-0325">Glycoprotein</keyword>
<proteinExistence type="inferred from homology"/>
<evidence type="ECO:0000256" key="2">
    <source>
        <dbReference type="ARBA" id="ARBA00012925"/>
    </source>
</evidence>
<dbReference type="Gene3D" id="3.10.200.10">
    <property type="entry name" value="Alpha carbonic anhydrase"/>
    <property type="match status" value="1"/>
</dbReference>
<feature type="signal peptide" evidence="6">
    <location>
        <begin position="1"/>
        <end position="21"/>
    </location>
</feature>
<dbReference type="Proteomes" id="UP000504633">
    <property type="component" value="Unplaced"/>
</dbReference>
<evidence type="ECO:0000256" key="3">
    <source>
        <dbReference type="ARBA" id="ARBA00022723"/>
    </source>
</evidence>
<dbReference type="InterPro" id="IPR036398">
    <property type="entry name" value="CA_dom_sf"/>
</dbReference>
<feature type="domain" description="Alpha-carbonic anhydrase" evidence="7">
    <location>
        <begin position="22"/>
        <end position="280"/>
    </location>
</feature>
<dbReference type="PANTHER" id="PTHR18952">
    <property type="entry name" value="CARBONIC ANHYDRASE"/>
    <property type="match status" value="1"/>
</dbReference>
<dbReference type="CTD" id="39390"/>
<dbReference type="GO" id="GO:0008270">
    <property type="term" value="F:zinc ion binding"/>
    <property type="evidence" value="ECO:0007669"/>
    <property type="project" value="InterPro"/>
</dbReference>
<keyword evidence="6" id="KW-0732">Signal</keyword>
<evidence type="ECO:0000256" key="1">
    <source>
        <dbReference type="ARBA" id="ARBA00010718"/>
    </source>
</evidence>